<organism evidence="1 2">
    <name type="scientific">Streptomyces chryseus</name>
    <dbReference type="NCBI Taxonomy" id="68186"/>
    <lineage>
        <taxon>Bacteria</taxon>
        <taxon>Bacillati</taxon>
        <taxon>Actinomycetota</taxon>
        <taxon>Actinomycetes</taxon>
        <taxon>Kitasatosporales</taxon>
        <taxon>Streptomycetaceae</taxon>
        <taxon>Streptomyces</taxon>
    </lineage>
</organism>
<protein>
    <submittedName>
        <fullName evidence="1">Uncharacterized protein</fullName>
    </submittedName>
</protein>
<gene>
    <name evidence="1" type="ORF">GCM10010346_63470</name>
</gene>
<keyword evidence="2" id="KW-1185">Reference proteome</keyword>
<sequence length="72" mass="7950">MIRRLVDQMAAAGGRLGRTALELAPACWSEQEATDRNLARYADDIGTDVETVLAARRYALTGDRRALEGTWI</sequence>
<evidence type="ECO:0000313" key="1">
    <source>
        <dbReference type="EMBL" id="GHB31380.1"/>
    </source>
</evidence>
<accession>A0ABQ3EA56</accession>
<comment type="caution">
    <text evidence="1">The sequence shown here is derived from an EMBL/GenBank/DDBJ whole genome shotgun (WGS) entry which is preliminary data.</text>
</comment>
<dbReference type="Proteomes" id="UP000599437">
    <property type="component" value="Unassembled WGS sequence"/>
</dbReference>
<dbReference type="RefSeq" id="WP_138895722.1">
    <property type="nucleotide sequence ID" value="NZ_BMVO01000040.1"/>
</dbReference>
<reference evidence="2" key="1">
    <citation type="journal article" date="2019" name="Int. J. Syst. Evol. Microbiol.">
        <title>The Global Catalogue of Microorganisms (GCM) 10K type strain sequencing project: providing services to taxonomists for standard genome sequencing and annotation.</title>
        <authorList>
            <consortium name="The Broad Institute Genomics Platform"/>
            <consortium name="The Broad Institute Genome Sequencing Center for Infectious Disease"/>
            <person name="Wu L."/>
            <person name="Ma J."/>
        </authorList>
    </citation>
    <scope>NUCLEOTIDE SEQUENCE [LARGE SCALE GENOMIC DNA]</scope>
    <source>
        <strain evidence="2">JCM 4737</strain>
    </source>
</reference>
<dbReference type="EMBL" id="BMVO01000040">
    <property type="protein sequence ID" value="GHB31380.1"/>
    <property type="molecule type" value="Genomic_DNA"/>
</dbReference>
<name>A0ABQ3EA56_9ACTN</name>
<proteinExistence type="predicted"/>
<evidence type="ECO:0000313" key="2">
    <source>
        <dbReference type="Proteomes" id="UP000599437"/>
    </source>
</evidence>